<gene>
    <name evidence="1" type="ORF">J0G10_20360</name>
</gene>
<protein>
    <submittedName>
        <fullName evidence="1">Uncharacterized protein</fullName>
    </submittedName>
</protein>
<dbReference type="EMBL" id="CP071586">
    <property type="protein sequence ID" value="QYY80084.1"/>
    <property type="molecule type" value="Genomic_DNA"/>
</dbReference>
<name>A0ABX8YJL6_9PSED</name>
<evidence type="ECO:0000313" key="2">
    <source>
        <dbReference type="Proteomes" id="UP000824588"/>
    </source>
</evidence>
<keyword evidence="2" id="KW-1185">Reference proteome</keyword>
<accession>A0ABX8YJL6</accession>
<dbReference type="Proteomes" id="UP000824588">
    <property type="component" value="Chromosome"/>
</dbReference>
<dbReference type="RefSeq" id="WP_220556575.1">
    <property type="nucleotide sequence ID" value="NZ_CP071586.1"/>
</dbReference>
<sequence length="363" mass="40972">MIFYLDRSLTTINNANVNSHFIDLIENLCSARKNGRHIIYSEIPTIEHVKNLDNLSDRAKATLARVAKRVRGKLSIFNACSTYVKIVSTPNTFQKITLPDGKEEIQISSDSISGDDLFSKTRLLVENRTDGIFYGGIAKMSLHDSPQLQNVLLNYEIITGGGSQTPREYQNLKTTQNLTLCMVDSDVDYLGAPFGGNTAAPIYNMDITTPPVTARSLILNCYSAENLIHPLMLKHAMKLRGTEPWFIEINHYYQKDLWMFLALKSRKTCLDFSTQNDKTKYWLSKRSEFPTPPCAPLCIPASCSIFSPLHNTTLAKIATFLEDENYSFKSEITFNNHSIFSEWNSITTHLLSWACSGDRISTL</sequence>
<evidence type="ECO:0000313" key="1">
    <source>
        <dbReference type="EMBL" id="QYY80084.1"/>
    </source>
</evidence>
<proteinExistence type="predicted"/>
<reference evidence="1 2" key="1">
    <citation type="journal article" date="2022" name="Int. J. Syst. Evol. Microbiol.">
        <title>Pseudomonas germanica sp. nov., isolated from Iris germanica rhizomes.</title>
        <authorList>
            <person name="Atanasov K.E."/>
            <person name="Galbis D.M."/>
            <person name="Gallego J."/>
            <person name="Serpico A."/>
            <person name="Bosch M."/>
            <person name="Altabella T."/>
            <person name="Ferrer A."/>
        </authorList>
    </citation>
    <scope>NUCLEOTIDE SEQUENCE [LARGE SCALE GENOMIC DNA]</scope>
    <source>
        <strain evidence="1 2">FIT28</strain>
    </source>
</reference>
<organism evidence="1 2">
    <name type="scientific">Pseudomonas germanica</name>
    <dbReference type="NCBI Taxonomy" id="2815720"/>
    <lineage>
        <taxon>Bacteria</taxon>
        <taxon>Pseudomonadati</taxon>
        <taxon>Pseudomonadota</taxon>
        <taxon>Gammaproteobacteria</taxon>
        <taxon>Pseudomonadales</taxon>
        <taxon>Pseudomonadaceae</taxon>
        <taxon>Pseudomonas</taxon>
    </lineage>
</organism>